<feature type="chain" id="PRO_5013911086" evidence="17">
    <location>
        <begin position="27"/>
        <end position="739"/>
    </location>
</feature>
<evidence type="ECO:0000256" key="11">
    <source>
        <dbReference type="ARBA" id="ARBA00023136"/>
    </source>
</evidence>
<dbReference type="GO" id="GO:0038023">
    <property type="term" value="F:signaling receptor activity"/>
    <property type="evidence" value="ECO:0007669"/>
    <property type="project" value="InterPro"/>
</dbReference>
<dbReference type="GO" id="GO:0015344">
    <property type="term" value="F:siderophore uptake transmembrane transporter activity"/>
    <property type="evidence" value="ECO:0007669"/>
    <property type="project" value="TreeGrafter"/>
</dbReference>
<dbReference type="AlphaFoldDB" id="A0A2D2CWH5"/>
<keyword evidence="21" id="KW-1185">Reference proteome</keyword>
<dbReference type="Pfam" id="PF00593">
    <property type="entry name" value="TonB_dep_Rec_b-barrel"/>
    <property type="match status" value="1"/>
</dbReference>
<evidence type="ECO:0000256" key="4">
    <source>
        <dbReference type="ARBA" id="ARBA00022452"/>
    </source>
</evidence>
<evidence type="ECO:0000256" key="2">
    <source>
        <dbReference type="ARBA" id="ARBA00009810"/>
    </source>
</evidence>
<evidence type="ECO:0000259" key="19">
    <source>
        <dbReference type="Pfam" id="PF07715"/>
    </source>
</evidence>
<evidence type="ECO:0000256" key="12">
    <source>
        <dbReference type="ARBA" id="ARBA00023170"/>
    </source>
</evidence>
<evidence type="ECO:0000259" key="18">
    <source>
        <dbReference type="Pfam" id="PF00593"/>
    </source>
</evidence>
<keyword evidence="6 14" id="KW-0812">Transmembrane</keyword>
<keyword evidence="5" id="KW-0410">Iron transport</keyword>
<protein>
    <submittedName>
        <fullName evidence="20">TonB-dependent siderophore receptor</fullName>
    </submittedName>
</protein>
<organism evidence="20 21">
    <name type="scientific">Methylosinus trichosporium (strain ATCC 35070 / NCIMB 11131 / UNIQEM 75 / OB3b)</name>
    <dbReference type="NCBI Taxonomy" id="595536"/>
    <lineage>
        <taxon>Bacteria</taxon>
        <taxon>Pseudomonadati</taxon>
        <taxon>Pseudomonadota</taxon>
        <taxon>Alphaproteobacteria</taxon>
        <taxon>Hyphomicrobiales</taxon>
        <taxon>Methylocystaceae</taxon>
        <taxon>Methylosinus</taxon>
    </lineage>
</organism>
<feature type="signal peptide" evidence="17">
    <location>
        <begin position="1"/>
        <end position="26"/>
    </location>
</feature>
<dbReference type="PANTHER" id="PTHR32552:SF68">
    <property type="entry name" value="FERRICHROME OUTER MEMBRANE TRANSPORTER_PHAGE RECEPTOR"/>
    <property type="match status" value="1"/>
</dbReference>
<evidence type="ECO:0000256" key="7">
    <source>
        <dbReference type="ARBA" id="ARBA00022729"/>
    </source>
</evidence>
<name>A0A2D2CWH5_METT3</name>
<sequence>MQFGQLSRGVCLGALTLSLSCAAARAQEALPTIDIAGAGSANGAGGSGRQEPGKETGYRRSSTVAATRTDTPLLKTPVAVQIVPREVIEDKQILNTMEAVKNVSGVQAQPGTFYDQYRIRGFNSGNGVTYRNGLQMRGILGSEEIAFTDRVEIVKGPSSVLYGRMEPGGFVNVVTKKPQEKFHASVQQQVGNFGLARTTFDIGGPVDEAKTVLYRVMGAYDRADSFTDFDHRDNGAVALFLTFRPTENFEFNAQFEHYEKKQTTPAGSGQIPVIGDRPLDLPRNFSVSDPIMWSDFPYTVHRSVFAYDWTYRFDDKWKITNNFHYVDSRETQAMLATAFLGDERTIRRRFIFNPLERNILSTNLNLIGDVEIGPTRHKLLAGVDWFSYVDNWGPQNYIGGVPFIAPLDIYTPTRGNLTTTLYNLKYQAAQNYTWRERDRDFGVYAQDQISLFDDKLHILLGGRWDKSEVDQAETYGFFLARCYPTCTGYPLLHLPDSPKLSPRAAVLYQLMDNVSVYGGYVRSFGQSNGANLGTGATPVPEAAVQWEGGLKSQWLDGRVTASATYFNLRRKNILENDPANPGFMIAVGEVESEGLELDFAGQVTENLSLIGSYTYDVATVTRDDNGNRGHGFNGVAPHVGNLWAKWDTAPGLREGFELGGGLYAMSWRWGDDANSWILPGYVRFDAMAAYRTEVLGHKVTARLNVKNLSDTKYFEYSDAGTNAYYGAPRSFVGSLGFEF</sequence>
<keyword evidence="8" id="KW-0408">Iron</keyword>
<keyword evidence="12 20" id="KW-0675">Receptor</keyword>
<evidence type="ECO:0000256" key="13">
    <source>
        <dbReference type="ARBA" id="ARBA00023237"/>
    </source>
</evidence>
<keyword evidence="3 14" id="KW-0813">Transport</keyword>
<evidence type="ECO:0000256" key="14">
    <source>
        <dbReference type="PROSITE-ProRule" id="PRU01360"/>
    </source>
</evidence>
<dbReference type="NCBIfam" id="TIGR01783">
    <property type="entry name" value="TonB-siderophor"/>
    <property type="match status" value="1"/>
</dbReference>
<feature type="region of interest" description="Disordered" evidence="16">
    <location>
        <begin position="40"/>
        <end position="65"/>
    </location>
</feature>
<accession>A0A2D2CWH5</accession>
<dbReference type="GO" id="GO:0015891">
    <property type="term" value="P:siderophore transport"/>
    <property type="evidence" value="ECO:0007669"/>
    <property type="project" value="InterPro"/>
</dbReference>
<evidence type="ECO:0000256" key="8">
    <source>
        <dbReference type="ARBA" id="ARBA00023004"/>
    </source>
</evidence>
<dbReference type="RefSeq" id="WP_003610966.1">
    <property type="nucleotide sequence ID" value="NZ_ADVE02000001.1"/>
</dbReference>
<dbReference type="InterPro" id="IPR039426">
    <property type="entry name" value="TonB-dep_rcpt-like"/>
</dbReference>
<feature type="domain" description="TonB-dependent receptor plug" evidence="19">
    <location>
        <begin position="73"/>
        <end position="169"/>
    </location>
</feature>
<dbReference type="STRING" id="595536.GCA_000178815_04509"/>
<evidence type="ECO:0000313" key="20">
    <source>
        <dbReference type="EMBL" id="ATQ67009.1"/>
    </source>
</evidence>
<keyword evidence="9" id="KW-0406">Ion transport</keyword>
<dbReference type="GO" id="GO:0009279">
    <property type="term" value="C:cell outer membrane"/>
    <property type="evidence" value="ECO:0007669"/>
    <property type="project" value="UniProtKB-SubCell"/>
</dbReference>
<dbReference type="Proteomes" id="UP000230709">
    <property type="component" value="Chromosome"/>
</dbReference>
<dbReference type="FunFam" id="2.170.130.10:FF:000001">
    <property type="entry name" value="Catecholate siderophore TonB-dependent receptor"/>
    <property type="match status" value="1"/>
</dbReference>
<evidence type="ECO:0000313" key="21">
    <source>
        <dbReference type="Proteomes" id="UP000230709"/>
    </source>
</evidence>
<dbReference type="InterPro" id="IPR012910">
    <property type="entry name" value="Plug_dom"/>
</dbReference>
<keyword evidence="13 14" id="KW-0998">Cell outer membrane</keyword>
<comment type="similarity">
    <text evidence="2 14 15">Belongs to the TonB-dependent receptor family.</text>
</comment>
<keyword evidence="11 14" id="KW-0472">Membrane</keyword>
<proteinExistence type="inferred from homology"/>
<dbReference type="InterPro" id="IPR037066">
    <property type="entry name" value="Plug_dom_sf"/>
</dbReference>
<dbReference type="PROSITE" id="PS52016">
    <property type="entry name" value="TONB_DEPENDENT_REC_3"/>
    <property type="match status" value="1"/>
</dbReference>
<dbReference type="InterPro" id="IPR036942">
    <property type="entry name" value="Beta-barrel_TonB_sf"/>
</dbReference>
<keyword evidence="7 17" id="KW-0732">Signal</keyword>
<reference evidence="21" key="1">
    <citation type="submission" date="2017-10" db="EMBL/GenBank/DDBJ databases">
        <title>Completed PacBio SMRT sequence of Methylosinus trichosporium OB3b reveals presence of a third large plasmid.</title>
        <authorList>
            <person name="Charles T.C."/>
            <person name="Lynch M.D.J."/>
            <person name="Heil J.R."/>
            <person name="Cheng J."/>
        </authorList>
    </citation>
    <scope>NUCLEOTIDE SEQUENCE [LARGE SCALE GENOMIC DNA]</scope>
    <source>
        <strain evidence="21">OB3b</strain>
    </source>
</reference>
<dbReference type="EMBL" id="CP023737">
    <property type="protein sequence ID" value="ATQ67009.1"/>
    <property type="molecule type" value="Genomic_DNA"/>
</dbReference>
<dbReference type="Pfam" id="PF07715">
    <property type="entry name" value="Plug"/>
    <property type="match status" value="1"/>
</dbReference>
<evidence type="ECO:0000256" key="5">
    <source>
        <dbReference type="ARBA" id="ARBA00022496"/>
    </source>
</evidence>
<comment type="subcellular location">
    <subcellularLocation>
        <location evidence="1 14">Cell outer membrane</location>
        <topology evidence="1 14">Multi-pass membrane protein</topology>
    </subcellularLocation>
</comment>
<keyword evidence="10 15" id="KW-0798">TonB box</keyword>
<dbReference type="SUPFAM" id="SSF56935">
    <property type="entry name" value="Porins"/>
    <property type="match status" value="1"/>
</dbReference>
<gene>
    <name evidence="20" type="ORF">CQW49_03255</name>
</gene>
<evidence type="ECO:0000256" key="3">
    <source>
        <dbReference type="ARBA" id="ARBA00022448"/>
    </source>
</evidence>
<dbReference type="Gene3D" id="2.40.170.20">
    <property type="entry name" value="TonB-dependent receptor, beta-barrel domain"/>
    <property type="match status" value="1"/>
</dbReference>
<dbReference type="PANTHER" id="PTHR32552">
    <property type="entry name" value="FERRICHROME IRON RECEPTOR-RELATED"/>
    <property type="match status" value="1"/>
</dbReference>
<evidence type="ECO:0000256" key="1">
    <source>
        <dbReference type="ARBA" id="ARBA00004571"/>
    </source>
</evidence>
<dbReference type="InterPro" id="IPR000531">
    <property type="entry name" value="Beta-barrel_TonB"/>
</dbReference>
<dbReference type="KEGG" id="mtw:CQW49_03255"/>
<dbReference type="Gene3D" id="2.170.130.10">
    <property type="entry name" value="TonB-dependent receptor, plug domain"/>
    <property type="match status" value="1"/>
</dbReference>
<evidence type="ECO:0000256" key="9">
    <source>
        <dbReference type="ARBA" id="ARBA00023065"/>
    </source>
</evidence>
<evidence type="ECO:0000256" key="17">
    <source>
        <dbReference type="SAM" id="SignalP"/>
    </source>
</evidence>
<evidence type="ECO:0000256" key="16">
    <source>
        <dbReference type="SAM" id="MobiDB-lite"/>
    </source>
</evidence>
<feature type="domain" description="TonB-dependent receptor-like beta-barrel" evidence="18">
    <location>
        <begin position="281"/>
        <end position="708"/>
    </location>
</feature>
<dbReference type="InterPro" id="IPR010105">
    <property type="entry name" value="TonB_sidphr_rcpt"/>
</dbReference>
<keyword evidence="4 14" id="KW-1134">Transmembrane beta strand</keyword>
<evidence type="ECO:0000256" key="6">
    <source>
        <dbReference type="ARBA" id="ARBA00022692"/>
    </source>
</evidence>
<evidence type="ECO:0000256" key="10">
    <source>
        <dbReference type="ARBA" id="ARBA00023077"/>
    </source>
</evidence>
<evidence type="ECO:0000256" key="15">
    <source>
        <dbReference type="RuleBase" id="RU003357"/>
    </source>
</evidence>
<dbReference type="CDD" id="cd01347">
    <property type="entry name" value="ligand_gated_channel"/>
    <property type="match status" value="1"/>
</dbReference>